<organism evidence="2 3">
    <name type="scientific">Miniimonas arenae</name>
    <dbReference type="NCBI Taxonomy" id="676201"/>
    <lineage>
        <taxon>Bacteria</taxon>
        <taxon>Bacillati</taxon>
        <taxon>Actinomycetota</taxon>
        <taxon>Actinomycetes</taxon>
        <taxon>Micrococcales</taxon>
        <taxon>Beutenbergiaceae</taxon>
        <taxon>Miniimonas</taxon>
    </lineage>
</organism>
<evidence type="ECO:0000313" key="3">
    <source>
        <dbReference type="Proteomes" id="UP000313849"/>
    </source>
</evidence>
<gene>
    <name evidence="2" type="ORF">FH969_03825</name>
</gene>
<dbReference type="RefSeq" id="WP_139986197.1">
    <property type="nucleotide sequence ID" value="NZ_VENP01000008.1"/>
</dbReference>
<proteinExistence type="predicted"/>
<sequence length="1246" mass="130502">MDRIHDPRWFRAASALIDWPGVARQRLANAHVQSDEIVERALADAKRFGERLHVVWSVRPELGVPAEPFTVWWRTVQTRTKRTSFDVDTSDDRALISWGGEEVTALGVSATAFDPTRPVGLFLLREAGEDPFAAVAAAARNPGPGGAVTLEVRAPFATCALLVNGTPTNVAAAWLRDTVADDGSWNPLERVGHPVKDGELGRYRPDPQGLVVAPVGGPDAALDRLDRGGPPVGWWFATESGRLAPVWERPDPGGLVDEARELLFPELTRLWDDVEPQQVRLVSRRNVPGPGEGRYDAEPTTADLPLLRTLLVSAAGDAFAALTTGFATAYRGSEIDQHPAEIELLVTAPYEETPDGDRGVELVAFLPPAHHHASVPAVAGLLAQRAVLTTPPRRDDPFAESVELLWQPGLTTATLTGPTACVLAGFGPADPPASDLLPPRLKGGSAVQLLASPGGDPNHPEIPVDPRPRLVDPGRALPYEGTVSRGYAVAQANLFGIYSDWQDVAWTGAAPALMGPRVVSLSLAARWTGSTLCPAEATVEVAVPWPERTPTDVELLLVPYPMPTGATPPPAVDPDAPPAGAVTAHLGFAGDEPLVAGGPAGTGVVGIDVDGTELSRTPVPSGQAPPAVPVPRPAGTATQGDDGRRYRLTVPVGPLDFAGVSRWGVRVFARLRARNHAQPSAWSPRPEDPATAVAASPVPIVLPAPPQPPDVPLASTPDHLGRSHVHVTWVGPVPAQADRVVVWETSETVVRERLGLPEPQPGTAEALPGWRLDALWDAYDATAPDRRKNLFRRMVEVPLAGGDPHAVDVTLPRGSKDIHLFVVTTASTTGAESPWPDAAGPVQPHHHLQAALAPSLVRPTQPAVRPGFGADGALTVTFEAACSVGVTAFELFATRSAEAALDHRTMGPPRASVPAVATGGTDPITGAPLYAGAWPSDLTPSWDPWHLRATAVPPPVVGPSAVRGVVSPASEAVAVALPPTTPPDLEPLVAEVGPDGAAVLVRSATRAPDRVTAAGSHVLLATVDGVPVPPVGGAVPGPAGTPLELVPVAGSDTPPVAPATLPALARRARASGRTPLVLWTHRADPTAPLAVVLRLTDPTGRVSERTLTVAGWVPPTPATWLRIEDVFTIVGRGTVCTLSTSLPPDSAGVLRLVATRRAGGVRPVPFPTPRPLPRPLDPATSQEISLVIADVPLARRLPIGRLQAAKTPRADGGTDLSVPLTLQATTVAAQVTDPRGATASARWPTR</sequence>
<feature type="region of interest" description="Disordered" evidence="1">
    <location>
        <begin position="616"/>
        <end position="646"/>
    </location>
</feature>
<dbReference type="EMBL" id="VENP01000008">
    <property type="protein sequence ID" value="TNU76370.1"/>
    <property type="molecule type" value="Genomic_DNA"/>
</dbReference>
<dbReference type="OrthoDB" id="1490305at2"/>
<protein>
    <submittedName>
        <fullName evidence="2">Uncharacterized protein</fullName>
    </submittedName>
</protein>
<accession>A0A5C5BFF3</accession>
<dbReference type="AlphaFoldDB" id="A0A5C5BFF3"/>
<keyword evidence="3" id="KW-1185">Reference proteome</keyword>
<comment type="caution">
    <text evidence="2">The sequence shown here is derived from an EMBL/GenBank/DDBJ whole genome shotgun (WGS) entry which is preliminary data.</text>
</comment>
<dbReference type="Proteomes" id="UP000313849">
    <property type="component" value="Unassembled WGS sequence"/>
</dbReference>
<evidence type="ECO:0000313" key="2">
    <source>
        <dbReference type="EMBL" id="TNU76370.1"/>
    </source>
</evidence>
<name>A0A5C5BFF3_9MICO</name>
<evidence type="ECO:0000256" key="1">
    <source>
        <dbReference type="SAM" id="MobiDB-lite"/>
    </source>
</evidence>
<reference evidence="2 3" key="1">
    <citation type="submission" date="2019-06" db="EMBL/GenBank/DDBJ databases">
        <title>Draft genome sequence of Miniimonas arenae KCTC 19750T isolated from sea sand.</title>
        <authorList>
            <person name="Park S.-J."/>
        </authorList>
    </citation>
    <scope>NUCLEOTIDE SEQUENCE [LARGE SCALE GENOMIC DNA]</scope>
    <source>
        <strain evidence="2 3">KCTC 19750</strain>
    </source>
</reference>